<dbReference type="InterPro" id="IPR036163">
    <property type="entry name" value="HMA_dom_sf"/>
</dbReference>
<evidence type="ECO:0000256" key="5">
    <source>
        <dbReference type="ARBA" id="ARBA00024045"/>
    </source>
</evidence>
<keyword evidence="2" id="KW-0488">Methylation</keyword>
<dbReference type="GO" id="GO:0046872">
    <property type="term" value="F:metal ion binding"/>
    <property type="evidence" value="ECO:0007669"/>
    <property type="project" value="UniProtKB-KW"/>
</dbReference>
<keyword evidence="3" id="KW-0479">Metal-binding</keyword>
<accession>A0ABC8U267</accession>
<dbReference type="AlphaFoldDB" id="A0ABC8U267"/>
<evidence type="ECO:0000256" key="6">
    <source>
        <dbReference type="SAM" id="MobiDB-lite"/>
    </source>
</evidence>
<keyword evidence="4" id="KW-0636">Prenylation</keyword>
<dbReference type="Gene3D" id="3.30.70.100">
    <property type="match status" value="1"/>
</dbReference>
<dbReference type="EMBL" id="CAUOFW020006724">
    <property type="protein sequence ID" value="CAK9175847.1"/>
    <property type="molecule type" value="Genomic_DNA"/>
</dbReference>
<dbReference type="CDD" id="cd00371">
    <property type="entry name" value="HMA"/>
    <property type="match status" value="1"/>
</dbReference>
<evidence type="ECO:0000256" key="3">
    <source>
        <dbReference type="ARBA" id="ARBA00022723"/>
    </source>
</evidence>
<evidence type="ECO:0000259" key="7">
    <source>
        <dbReference type="PROSITE" id="PS50846"/>
    </source>
</evidence>
<dbReference type="Proteomes" id="UP001642360">
    <property type="component" value="Unassembled WGS sequence"/>
</dbReference>
<feature type="domain" description="HMA" evidence="7">
    <location>
        <begin position="7"/>
        <end position="71"/>
    </location>
</feature>
<sequence length="255" mass="29212">MDDHALDPTCVLKVKINCCKVCPGKLKKGLLKINGVYSVSVDTEKNLVSVKGKVDPRMLIKTIAKMGKNAELESYNKEPMNDNNNGEGHFENTQTGPDKCSDKEKCAANDNDNVRHRRTDLDQGCCVHEDAFVGHKVEDYVPPPRDREFDDHICRDPYCRLHSRSHIIRDRVPPRDTAGMFWHHSHNNSHGYGGRYPQRSPCYPGWFREELHSYGHYNTRMPPPAYGYHQPRPMPGPDNFSHFFSDENTRGCTIM</sequence>
<dbReference type="PANTHER" id="PTHR45868">
    <property type="entry name" value="HEAVY METAL-ASSOCIATED ISOPRENYLATED PLANT PROTEIN 33-RELATED"/>
    <property type="match status" value="1"/>
</dbReference>
<dbReference type="Pfam" id="PF00403">
    <property type="entry name" value="HMA"/>
    <property type="match status" value="1"/>
</dbReference>
<dbReference type="GO" id="GO:0016020">
    <property type="term" value="C:membrane"/>
    <property type="evidence" value="ECO:0007669"/>
    <property type="project" value="UniProtKB-SubCell"/>
</dbReference>
<evidence type="ECO:0000313" key="8">
    <source>
        <dbReference type="EMBL" id="CAK9175847.1"/>
    </source>
</evidence>
<organism evidence="8 9">
    <name type="scientific">Ilex paraguariensis</name>
    <name type="common">yerba mate</name>
    <dbReference type="NCBI Taxonomy" id="185542"/>
    <lineage>
        <taxon>Eukaryota</taxon>
        <taxon>Viridiplantae</taxon>
        <taxon>Streptophyta</taxon>
        <taxon>Embryophyta</taxon>
        <taxon>Tracheophyta</taxon>
        <taxon>Spermatophyta</taxon>
        <taxon>Magnoliopsida</taxon>
        <taxon>eudicotyledons</taxon>
        <taxon>Gunneridae</taxon>
        <taxon>Pentapetalae</taxon>
        <taxon>asterids</taxon>
        <taxon>campanulids</taxon>
        <taxon>Aquifoliales</taxon>
        <taxon>Aquifoliaceae</taxon>
        <taxon>Ilex</taxon>
    </lineage>
</organism>
<keyword evidence="4" id="KW-0449">Lipoprotein</keyword>
<dbReference type="PANTHER" id="PTHR45868:SF93">
    <property type="entry name" value="OS12G0144600 PROTEIN"/>
    <property type="match status" value="1"/>
</dbReference>
<reference evidence="8 9" key="1">
    <citation type="submission" date="2024-02" db="EMBL/GenBank/DDBJ databases">
        <authorList>
            <person name="Vignale AGUSTIN F."/>
            <person name="Sosa J E."/>
            <person name="Modenutti C."/>
        </authorList>
    </citation>
    <scope>NUCLEOTIDE SEQUENCE [LARGE SCALE GENOMIC DNA]</scope>
</reference>
<protein>
    <recommendedName>
        <fullName evidence="7">HMA domain-containing protein</fullName>
    </recommendedName>
</protein>
<comment type="similarity">
    <text evidence="5">Belongs to the HIPP family.</text>
</comment>
<evidence type="ECO:0000256" key="1">
    <source>
        <dbReference type="ARBA" id="ARBA00004170"/>
    </source>
</evidence>
<feature type="region of interest" description="Disordered" evidence="6">
    <location>
        <begin position="75"/>
        <end position="103"/>
    </location>
</feature>
<evidence type="ECO:0000313" key="9">
    <source>
        <dbReference type="Proteomes" id="UP001642360"/>
    </source>
</evidence>
<dbReference type="PROSITE" id="PS50846">
    <property type="entry name" value="HMA_2"/>
    <property type="match status" value="1"/>
</dbReference>
<keyword evidence="9" id="KW-1185">Reference proteome</keyword>
<comment type="subcellular location">
    <subcellularLocation>
        <location evidence="1">Membrane</location>
        <topology evidence="1">Peripheral membrane protein</topology>
    </subcellularLocation>
</comment>
<gene>
    <name evidence="8" type="ORF">ILEXP_LOCUS45673</name>
</gene>
<feature type="compositionally biased region" description="Polar residues" evidence="6">
    <location>
        <begin position="81"/>
        <end position="96"/>
    </location>
</feature>
<dbReference type="SUPFAM" id="SSF55008">
    <property type="entry name" value="HMA, heavy metal-associated domain"/>
    <property type="match status" value="1"/>
</dbReference>
<dbReference type="InterPro" id="IPR006121">
    <property type="entry name" value="HMA_dom"/>
</dbReference>
<evidence type="ECO:0000256" key="2">
    <source>
        <dbReference type="ARBA" id="ARBA00022481"/>
    </source>
</evidence>
<dbReference type="GO" id="GO:0009626">
    <property type="term" value="P:plant-type hypersensitive response"/>
    <property type="evidence" value="ECO:0007669"/>
    <property type="project" value="UniProtKB-KW"/>
</dbReference>
<name>A0ABC8U267_9AQUA</name>
<evidence type="ECO:0000256" key="4">
    <source>
        <dbReference type="ARBA" id="ARBA00023289"/>
    </source>
</evidence>
<proteinExistence type="inferred from homology"/>
<comment type="caution">
    <text evidence="8">The sequence shown here is derived from an EMBL/GenBank/DDBJ whole genome shotgun (WGS) entry which is preliminary data.</text>
</comment>